<dbReference type="CDD" id="cd05233">
    <property type="entry name" value="SDR_c"/>
    <property type="match status" value="1"/>
</dbReference>
<dbReference type="AlphaFoldDB" id="A0A399R6F1"/>
<dbReference type="PANTHER" id="PTHR24321:SF8">
    <property type="entry name" value="ESTRADIOL 17-BETA-DEHYDROGENASE 8-RELATED"/>
    <property type="match status" value="1"/>
</dbReference>
<evidence type="ECO:0000313" key="3">
    <source>
        <dbReference type="EMBL" id="RIJ27196.1"/>
    </source>
</evidence>
<dbReference type="InterPro" id="IPR020904">
    <property type="entry name" value="Sc_DH/Rdtase_CS"/>
</dbReference>
<protein>
    <submittedName>
        <fullName evidence="3">SDR family oxidoreductase</fullName>
    </submittedName>
</protein>
<keyword evidence="4" id="KW-1185">Reference proteome</keyword>
<proteinExistence type="inferred from homology"/>
<keyword evidence="2" id="KW-0560">Oxidoreductase</keyword>
<dbReference type="PRINTS" id="PR00081">
    <property type="entry name" value="GDHRDH"/>
</dbReference>
<dbReference type="Gene3D" id="3.40.50.720">
    <property type="entry name" value="NAD(P)-binding Rossmann-like Domain"/>
    <property type="match status" value="1"/>
</dbReference>
<dbReference type="Proteomes" id="UP000266385">
    <property type="component" value="Unassembled WGS sequence"/>
</dbReference>
<reference evidence="3 4" key="1">
    <citation type="submission" date="2018-08" db="EMBL/GenBank/DDBJ databases">
        <title>Henriciella mobilis sp. nov., isolated from seawater.</title>
        <authorList>
            <person name="Cheng H."/>
            <person name="Wu Y.-H."/>
            <person name="Xu X.-W."/>
            <person name="Guo L.-L."/>
        </authorList>
    </citation>
    <scope>NUCLEOTIDE SEQUENCE [LARGE SCALE GENOMIC DNA]</scope>
    <source>
        <strain evidence="3 4">JN25</strain>
    </source>
</reference>
<accession>A0A399R6F1</accession>
<evidence type="ECO:0000256" key="1">
    <source>
        <dbReference type="ARBA" id="ARBA00006484"/>
    </source>
</evidence>
<gene>
    <name evidence="3" type="ORF">D1223_15330</name>
</gene>
<dbReference type="FunFam" id="3.40.50.720:FF:000084">
    <property type="entry name" value="Short-chain dehydrogenase reductase"/>
    <property type="match status" value="1"/>
</dbReference>
<dbReference type="InterPro" id="IPR002347">
    <property type="entry name" value="SDR_fam"/>
</dbReference>
<comment type="similarity">
    <text evidence="1">Belongs to the short-chain dehydrogenases/reductases (SDR) family.</text>
</comment>
<dbReference type="NCBIfam" id="NF005559">
    <property type="entry name" value="PRK07231.1"/>
    <property type="match status" value="1"/>
</dbReference>
<sequence length="260" mass="26830">MRRNMPALDAKIAIITGAASGIGAATARLFIAEGASVVGIDRNTAGLEALGAELGASFAFVAGDITRRTTLDDAVAKAVDRFGAPNIAILNAGMDGPMAPLLDIDPQDFDQVFKVNVRAAFEGLQVFGRAMQESGGSIVITSSVNGLRAFGNTSPYTTSKMAVLGLARAAANDLAQYGIRVNTVHPGLIDTPMLKRAEEGLAPGGQAALREALSQTVALKRVGSPSEIANTMLFLASDASSYVTGESIVVDGGFTRLLSM</sequence>
<organism evidence="3 4">
    <name type="scientific">Henriciella mobilis</name>
    <dbReference type="NCBI Taxonomy" id="2305467"/>
    <lineage>
        <taxon>Bacteria</taxon>
        <taxon>Pseudomonadati</taxon>
        <taxon>Pseudomonadota</taxon>
        <taxon>Alphaproteobacteria</taxon>
        <taxon>Hyphomonadales</taxon>
        <taxon>Hyphomonadaceae</taxon>
        <taxon>Henriciella</taxon>
    </lineage>
</organism>
<comment type="caution">
    <text evidence="3">The sequence shown here is derived from an EMBL/GenBank/DDBJ whole genome shotgun (WGS) entry which is preliminary data.</text>
</comment>
<dbReference type="SUPFAM" id="SSF51735">
    <property type="entry name" value="NAD(P)-binding Rossmann-fold domains"/>
    <property type="match status" value="1"/>
</dbReference>
<dbReference type="InterPro" id="IPR036291">
    <property type="entry name" value="NAD(P)-bd_dom_sf"/>
</dbReference>
<dbReference type="PANTHER" id="PTHR24321">
    <property type="entry name" value="DEHYDROGENASES, SHORT CHAIN"/>
    <property type="match status" value="1"/>
</dbReference>
<evidence type="ECO:0000256" key="2">
    <source>
        <dbReference type="ARBA" id="ARBA00023002"/>
    </source>
</evidence>
<dbReference type="GO" id="GO:0016491">
    <property type="term" value="F:oxidoreductase activity"/>
    <property type="evidence" value="ECO:0007669"/>
    <property type="project" value="UniProtKB-KW"/>
</dbReference>
<dbReference type="Pfam" id="PF13561">
    <property type="entry name" value="adh_short_C2"/>
    <property type="match status" value="1"/>
</dbReference>
<dbReference type="PROSITE" id="PS00061">
    <property type="entry name" value="ADH_SHORT"/>
    <property type="match status" value="1"/>
</dbReference>
<name>A0A399R6F1_9PROT</name>
<evidence type="ECO:0000313" key="4">
    <source>
        <dbReference type="Proteomes" id="UP000266385"/>
    </source>
</evidence>
<dbReference type="EMBL" id="QWFX01000014">
    <property type="protein sequence ID" value="RIJ27196.1"/>
    <property type="molecule type" value="Genomic_DNA"/>
</dbReference>